<gene>
    <name evidence="1" type="ORF">BC670_0272</name>
</gene>
<proteinExistence type="predicted"/>
<sequence length="271" mass="32265">MSYNLFAQRDFNRSIISKNSILKCSEYSVIPKTNPDYYKKPIGLMLKAEFFFDINGNVIKYFSPDGAEASHSKSKDLIENYLYKDNRIVKMSRVGFDSISVEYLYFDKKNLICKIMTNHRGERIGLEMIRKDNKGKEVRNTEVNFNYTSQLNSYIDLNNYKILYYKNRKKINNFRKVIAITIEELNLFKTSTNIELIERKLTEIEKNKFISELNFNTLFIYNNQKQLTKEISKESTIKYFYNKKGLLISRIDKNKDYIFKSKYIYSKEISN</sequence>
<evidence type="ECO:0000313" key="2">
    <source>
        <dbReference type="Proteomes" id="UP000320773"/>
    </source>
</evidence>
<dbReference type="AlphaFoldDB" id="A0A543G0E3"/>
<accession>A0A543G0E3</accession>
<protein>
    <submittedName>
        <fullName evidence="1">YD repeat-containing protein</fullName>
    </submittedName>
</protein>
<reference evidence="1 2" key="1">
    <citation type="submission" date="2019-06" db="EMBL/GenBank/DDBJ databases">
        <title>Genomic Encyclopedia of Archaeal and Bacterial Type Strains, Phase II (KMG-II): from individual species to whole genera.</title>
        <authorList>
            <person name="Goeker M."/>
        </authorList>
    </citation>
    <scope>NUCLEOTIDE SEQUENCE [LARGE SCALE GENOMIC DNA]</scope>
    <source>
        <strain evidence="1 2">DSM 24789</strain>
    </source>
</reference>
<dbReference type="Proteomes" id="UP000320773">
    <property type="component" value="Unassembled WGS sequence"/>
</dbReference>
<comment type="caution">
    <text evidence="1">The sequence shown here is derived from an EMBL/GenBank/DDBJ whole genome shotgun (WGS) entry which is preliminary data.</text>
</comment>
<name>A0A543G0E3_9FLAO</name>
<evidence type="ECO:0000313" key="1">
    <source>
        <dbReference type="EMBL" id="TQM39474.1"/>
    </source>
</evidence>
<organism evidence="1 2">
    <name type="scientific">Flavobacterium branchiophilum</name>
    <dbReference type="NCBI Taxonomy" id="55197"/>
    <lineage>
        <taxon>Bacteria</taxon>
        <taxon>Pseudomonadati</taxon>
        <taxon>Bacteroidota</taxon>
        <taxon>Flavobacteriia</taxon>
        <taxon>Flavobacteriales</taxon>
        <taxon>Flavobacteriaceae</taxon>
        <taxon>Flavobacterium</taxon>
    </lineage>
</organism>
<dbReference type="EMBL" id="VFPJ01000001">
    <property type="protein sequence ID" value="TQM39474.1"/>
    <property type="molecule type" value="Genomic_DNA"/>
</dbReference>